<dbReference type="Gene3D" id="3.40.50.880">
    <property type="match status" value="1"/>
</dbReference>
<proteinExistence type="predicted"/>
<reference evidence="2 3" key="1">
    <citation type="submission" date="2019-09" db="EMBL/GenBank/DDBJ databases">
        <title>Segnochrobactrum spirostomi gen. nov., sp. nov., isolated from the ciliate Spirostomum cf. yagiui and description of a novel family, Segnochrobactraceae fam. nov. within the order Rhizobiales of the class Alphaproteobacteria.</title>
        <authorList>
            <person name="Akter S."/>
            <person name="Shazib S.U.A."/>
            <person name="Shin M.K."/>
        </authorList>
    </citation>
    <scope>NUCLEOTIDE SEQUENCE [LARGE SCALE GENOMIC DNA]</scope>
    <source>
        <strain evidence="2 3">Sp-1</strain>
    </source>
</reference>
<gene>
    <name evidence="2" type="ORF">F0357_02965</name>
</gene>
<dbReference type="AlphaFoldDB" id="A0A6A7XY85"/>
<accession>A0A6A7XY85</accession>
<dbReference type="RefSeq" id="WP_153478575.1">
    <property type="nucleotide sequence ID" value="NZ_VWNA01000001.1"/>
</dbReference>
<evidence type="ECO:0000313" key="3">
    <source>
        <dbReference type="Proteomes" id="UP000332515"/>
    </source>
</evidence>
<dbReference type="Pfam" id="PF01965">
    <property type="entry name" value="DJ-1_PfpI"/>
    <property type="match status" value="1"/>
</dbReference>
<evidence type="ECO:0000313" key="2">
    <source>
        <dbReference type="EMBL" id="MQT11650.1"/>
    </source>
</evidence>
<comment type="caution">
    <text evidence="2">The sequence shown here is derived from an EMBL/GenBank/DDBJ whole genome shotgun (WGS) entry which is preliminary data.</text>
</comment>
<dbReference type="PANTHER" id="PTHR48094">
    <property type="entry name" value="PROTEIN/NUCLEIC ACID DEGLYCASE DJ-1-RELATED"/>
    <property type="match status" value="1"/>
</dbReference>
<protein>
    <recommendedName>
        <fullName evidence="1">DJ-1/PfpI domain-containing protein</fullName>
    </recommendedName>
</protein>
<sequence length="164" mass="16763">MAQVSRSRVLIVEGAGGGRSETHDRLAAAGAEIVCYEADETDLSARSVDPERFAAVVFVGTPAAVATAGPERPLEAIVRAFYQTGRVIGALGPAVALLTRAGIARGLTIAAGGRVASDLVGAGAVLSEAAVAVDRGIVTARDAADEPMFIAKLMTEIQVGLHQR</sequence>
<dbReference type="Proteomes" id="UP000332515">
    <property type="component" value="Unassembled WGS sequence"/>
</dbReference>
<organism evidence="2 3">
    <name type="scientific">Segnochrobactrum spirostomi</name>
    <dbReference type="NCBI Taxonomy" id="2608987"/>
    <lineage>
        <taxon>Bacteria</taxon>
        <taxon>Pseudomonadati</taxon>
        <taxon>Pseudomonadota</taxon>
        <taxon>Alphaproteobacteria</taxon>
        <taxon>Hyphomicrobiales</taxon>
        <taxon>Segnochrobactraceae</taxon>
        <taxon>Segnochrobactrum</taxon>
    </lineage>
</organism>
<dbReference type="EMBL" id="VWNA01000001">
    <property type="protein sequence ID" value="MQT11650.1"/>
    <property type="molecule type" value="Genomic_DNA"/>
</dbReference>
<dbReference type="GO" id="GO:0005737">
    <property type="term" value="C:cytoplasm"/>
    <property type="evidence" value="ECO:0007669"/>
    <property type="project" value="TreeGrafter"/>
</dbReference>
<dbReference type="SUPFAM" id="SSF52317">
    <property type="entry name" value="Class I glutamine amidotransferase-like"/>
    <property type="match status" value="1"/>
</dbReference>
<keyword evidence="3" id="KW-1185">Reference proteome</keyword>
<name>A0A6A7XY85_9HYPH</name>
<feature type="domain" description="DJ-1/PfpI" evidence="1">
    <location>
        <begin position="41"/>
        <end position="155"/>
    </location>
</feature>
<evidence type="ECO:0000259" key="1">
    <source>
        <dbReference type="Pfam" id="PF01965"/>
    </source>
</evidence>
<dbReference type="InterPro" id="IPR002818">
    <property type="entry name" value="DJ-1/PfpI"/>
</dbReference>
<dbReference type="InterPro" id="IPR029062">
    <property type="entry name" value="Class_I_gatase-like"/>
</dbReference>
<dbReference type="InterPro" id="IPR050325">
    <property type="entry name" value="Prot/Nucl_acid_deglycase"/>
</dbReference>